<feature type="transmembrane region" description="Helical" evidence="5">
    <location>
        <begin position="323"/>
        <end position="343"/>
    </location>
</feature>
<dbReference type="GO" id="GO:0016020">
    <property type="term" value="C:membrane"/>
    <property type="evidence" value="ECO:0007669"/>
    <property type="project" value="UniProtKB-SubCell"/>
</dbReference>
<dbReference type="Proteomes" id="UP000035722">
    <property type="component" value="Unassembled WGS sequence"/>
</dbReference>
<comment type="caution">
    <text evidence="7">The sequence shown here is derived from an EMBL/GenBank/DDBJ whole genome shotgun (WGS) entry which is preliminary data.</text>
</comment>
<evidence type="ECO:0000313" key="8">
    <source>
        <dbReference type="Proteomes" id="UP000035722"/>
    </source>
</evidence>
<feature type="transmembrane region" description="Helical" evidence="5">
    <location>
        <begin position="250"/>
        <end position="269"/>
    </location>
</feature>
<feature type="domain" description="O-antigen ligase-related" evidence="6">
    <location>
        <begin position="211"/>
        <end position="339"/>
    </location>
</feature>
<dbReference type="RefSeq" id="WP_235436810.1">
    <property type="nucleotide sequence ID" value="NZ_CAQI01000059.1"/>
</dbReference>
<keyword evidence="8" id="KW-1185">Reference proteome</keyword>
<dbReference type="InterPro" id="IPR007016">
    <property type="entry name" value="O-antigen_ligase-rel_domated"/>
</dbReference>
<feature type="transmembrane region" description="Helical" evidence="5">
    <location>
        <begin position="205"/>
        <end position="221"/>
    </location>
</feature>
<dbReference type="EMBL" id="CAQI01000059">
    <property type="protein sequence ID" value="CCQ48359.1"/>
    <property type="molecule type" value="Genomic_DNA"/>
</dbReference>
<accession>A0A024H960</accession>
<feature type="transmembrane region" description="Helical" evidence="5">
    <location>
        <begin position="124"/>
        <end position="141"/>
    </location>
</feature>
<keyword evidence="2 5" id="KW-0812">Transmembrane</keyword>
<protein>
    <submittedName>
        <fullName evidence="7">O-Antigen Polymerase family protein</fullName>
    </submittedName>
</protein>
<dbReference type="InterPro" id="IPR051533">
    <property type="entry name" value="WaaL-like"/>
</dbReference>
<feature type="transmembrane region" description="Helical" evidence="5">
    <location>
        <begin position="227"/>
        <end position="243"/>
    </location>
</feature>
<feature type="transmembrane region" description="Helical" evidence="5">
    <location>
        <begin position="388"/>
        <end position="408"/>
    </location>
</feature>
<feature type="transmembrane region" description="Helical" evidence="5">
    <location>
        <begin position="62"/>
        <end position="81"/>
    </location>
</feature>
<dbReference type="PANTHER" id="PTHR37422">
    <property type="entry name" value="TEICHURONIC ACID BIOSYNTHESIS PROTEIN TUAE"/>
    <property type="match status" value="1"/>
</dbReference>
<reference evidence="8" key="1">
    <citation type="journal article" date="2014" name="Genome Announc.">
        <title>Genome Sequence of Arthrobacter siccitolerans 4J27, a Xeroprotectant-Producing Desiccation-Tolerant Microorganism.</title>
        <authorList>
            <person name="Manzanera M."/>
            <person name="Santa-Cruz-Calvo L."/>
            <person name="Vilchez J.I."/>
            <person name="Garcia-Fontana C."/>
            <person name="Silva-Castro G.A."/>
            <person name="Calvo C."/>
            <person name="Gonzalez-Lopez J."/>
        </authorList>
    </citation>
    <scope>NUCLEOTIDE SEQUENCE [LARGE SCALE GENOMIC DNA]</scope>
    <source>
        <strain evidence="8">4J27</strain>
    </source>
</reference>
<feature type="transmembrane region" description="Helical" evidence="5">
    <location>
        <begin position="364"/>
        <end position="382"/>
    </location>
</feature>
<evidence type="ECO:0000256" key="3">
    <source>
        <dbReference type="ARBA" id="ARBA00022989"/>
    </source>
</evidence>
<evidence type="ECO:0000256" key="1">
    <source>
        <dbReference type="ARBA" id="ARBA00004141"/>
    </source>
</evidence>
<feature type="transmembrane region" description="Helical" evidence="5">
    <location>
        <begin position="180"/>
        <end position="198"/>
    </location>
</feature>
<keyword evidence="3 5" id="KW-1133">Transmembrane helix</keyword>
<sequence length="421" mass="45181">MTVLTIGMVLVCAIPSYLSVSALGPLGRPGVLWFLAAVLWWEWSQLQRPFPLVTQSQPVRRLLFLFLAVVVASYALTNFAGLPPDEGRAADTGAIRILSWAGIFLIANDGITDRERLLVLLRRVATVGALMSALGLLQFATGQSLVSAITVPGFTAGADFDNIQGRSGFLRAAGTASHPLEYGIVLCMSLPIAVSLALNDAKGRSILRWLAVGVILCASALSVSRSALIGIGVALAVLVPGLPRFMRLRIFFILSVGAAALYLFVPGMVGTVRGLFTGISEDGSTQSRTSSYEAALDLVGRNPWVGRGFGTFLPEYRIVDNQYLLLLIELGLAGFFFFIVMLVRAACSCLQARRAFKDPFMKQMSIALISSLSAGSVMFAFFDALSFPMAASFMFLILGLAGAVWRVARNETNTRVLPAAR</sequence>
<proteinExistence type="predicted"/>
<evidence type="ECO:0000256" key="5">
    <source>
        <dbReference type="SAM" id="Phobius"/>
    </source>
</evidence>
<dbReference type="Pfam" id="PF04932">
    <property type="entry name" value="Wzy_C"/>
    <property type="match status" value="1"/>
</dbReference>
<evidence type="ECO:0000313" key="7">
    <source>
        <dbReference type="EMBL" id="CCQ48359.1"/>
    </source>
</evidence>
<dbReference type="STRING" id="861266.ARTSIC4J27_4364"/>
<dbReference type="PANTHER" id="PTHR37422:SF13">
    <property type="entry name" value="LIPOPOLYSACCHARIDE BIOSYNTHESIS PROTEIN PA4999-RELATED"/>
    <property type="match status" value="1"/>
</dbReference>
<name>A0A024H960_9MICC</name>
<feature type="transmembrane region" description="Helical" evidence="5">
    <location>
        <begin position="93"/>
        <end position="112"/>
    </location>
</feature>
<evidence type="ECO:0000259" key="6">
    <source>
        <dbReference type="Pfam" id="PF04932"/>
    </source>
</evidence>
<evidence type="ECO:0000256" key="2">
    <source>
        <dbReference type="ARBA" id="ARBA00022692"/>
    </source>
</evidence>
<keyword evidence="4 5" id="KW-0472">Membrane</keyword>
<evidence type="ECO:0000256" key="4">
    <source>
        <dbReference type="ARBA" id="ARBA00023136"/>
    </source>
</evidence>
<dbReference type="AlphaFoldDB" id="A0A024H960"/>
<gene>
    <name evidence="7" type="ORF">ARTSIC4J27_4364</name>
</gene>
<organism evidence="7 8">
    <name type="scientific">Pseudarthrobacter siccitolerans</name>
    <dbReference type="NCBI Taxonomy" id="861266"/>
    <lineage>
        <taxon>Bacteria</taxon>
        <taxon>Bacillati</taxon>
        <taxon>Actinomycetota</taxon>
        <taxon>Actinomycetes</taxon>
        <taxon>Micrococcales</taxon>
        <taxon>Micrococcaceae</taxon>
        <taxon>Pseudarthrobacter</taxon>
    </lineage>
</organism>
<comment type="subcellular location">
    <subcellularLocation>
        <location evidence="1">Membrane</location>
        <topology evidence="1">Multi-pass membrane protein</topology>
    </subcellularLocation>
</comment>